<name>A0ABT3RQE3_9BACT</name>
<dbReference type="PANTHER" id="PTHR43777">
    <property type="entry name" value="MOLYBDENUM COFACTOR CYTIDYLYLTRANSFERASE"/>
    <property type="match status" value="1"/>
</dbReference>
<feature type="domain" description="MobA-like NTP transferase" evidence="1">
    <location>
        <begin position="9"/>
        <end position="170"/>
    </location>
</feature>
<protein>
    <submittedName>
        <fullName evidence="2">Nucleotidyltransferase family protein</fullName>
    </submittedName>
</protein>
<dbReference type="EMBL" id="JAPFQN010000005">
    <property type="protein sequence ID" value="MCX2743851.1"/>
    <property type="molecule type" value="Genomic_DNA"/>
</dbReference>
<dbReference type="InterPro" id="IPR025877">
    <property type="entry name" value="MobA-like_NTP_Trfase"/>
</dbReference>
<dbReference type="Proteomes" id="UP001209885">
    <property type="component" value="Unassembled WGS sequence"/>
</dbReference>
<dbReference type="Gene3D" id="3.90.550.10">
    <property type="entry name" value="Spore Coat Polysaccharide Biosynthesis Protein SpsA, Chain A"/>
    <property type="match status" value="1"/>
</dbReference>
<dbReference type="CDD" id="cd04182">
    <property type="entry name" value="GT_2_like_f"/>
    <property type="match status" value="1"/>
</dbReference>
<proteinExistence type="predicted"/>
<accession>A0ABT3RQE3</accession>
<sequence>MKQDNIIGVIILAAGSSSRLGFPKQLVQFHGKPLLQHVIDVTDSIPLRVKVLVLGAETDEIKKQINTTDFKVVINENWNEGIASSIRSGLKAAQDVDPELEHVVILLSDQPFIERNNLINLIEVQLKGQNHATYSEYENEIGVPAIFSKDVFKDLEKLSGDQGAKKLIHRDNFEFKTVKFDKGIFDVDTQVDVDRLKQYE</sequence>
<reference evidence="2 3" key="1">
    <citation type="submission" date="2022-11" db="EMBL/GenBank/DDBJ databases">
        <title>The characterization of three novel Bacteroidetes species and genomic analysis of their roles in tidal elemental geochemical cycles.</title>
        <authorList>
            <person name="Ma K."/>
        </authorList>
    </citation>
    <scope>NUCLEOTIDE SEQUENCE [LARGE SCALE GENOMIC DNA]</scope>
    <source>
        <strain evidence="2 3">M17</strain>
    </source>
</reference>
<keyword evidence="3" id="KW-1185">Reference proteome</keyword>
<dbReference type="SUPFAM" id="SSF53448">
    <property type="entry name" value="Nucleotide-diphospho-sugar transferases"/>
    <property type="match status" value="1"/>
</dbReference>
<comment type="caution">
    <text evidence="2">The sequence shown here is derived from an EMBL/GenBank/DDBJ whole genome shotgun (WGS) entry which is preliminary data.</text>
</comment>
<evidence type="ECO:0000259" key="1">
    <source>
        <dbReference type="Pfam" id="PF12804"/>
    </source>
</evidence>
<dbReference type="Pfam" id="PF12804">
    <property type="entry name" value="NTP_transf_3"/>
    <property type="match status" value="1"/>
</dbReference>
<dbReference type="PANTHER" id="PTHR43777:SF1">
    <property type="entry name" value="MOLYBDENUM COFACTOR CYTIDYLYLTRANSFERASE"/>
    <property type="match status" value="1"/>
</dbReference>
<gene>
    <name evidence="2" type="ORF">OO013_08240</name>
</gene>
<organism evidence="2 3">
    <name type="scientific">Mangrovivirga halotolerans</name>
    <dbReference type="NCBI Taxonomy" id="2993936"/>
    <lineage>
        <taxon>Bacteria</taxon>
        <taxon>Pseudomonadati</taxon>
        <taxon>Bacteroidota</taxon>
        <taxon>Cytophagia</taxon>
        <taxon>Cytophagales</taxon>
        <taxon>Mangrovivirgaceae</taxon>
        <taxon>Mangrovivirga</taxon>
    </lineage>
</organism>
<dbReference type="InterPro" id="IPR029044">
    <property type="entry name" value="Nucleotide-diphossugar_trans"/>
</dbReference>
<evidence type="ECO:0000313" key="3">
    <source>
        <dbReference type="Proteomes" id="UP001209885"/>
    </source>
</evidence>
<dbReference type="RefSeq" id="WP_266056309.1">
    <property type="nucleotide sequence ID" value="NZ_JAPFQN010000005.1"/>
</dbReference>
<evidence type="ECO:0000313" key="2">
    <source>
        <dbReference type="EMBL" id="MCX2743851.1"/>
    </source>
</evidence>